<organism evidence="11 12">
    <name type="scientific">Stenotrophomonas koreensis</name>
    <dbReference type="NCBI Taxonomy" id="266128"/>
    <lineage>
        <taxon>Bacteria</taxon>
        <taxon>Pseudomonadati</taxon>
        <taxon>Pseudomonadota</taxon>
        <taxon>Gammaproteobacteria</taxon>
        <taxon>Lysobacterales</taxon>
        <taxon>Lysobacteraceae</taxon>
        <taxon>Stenotrophomonas</taxon>
    </lineage>
</organism>
<evidence type="ECO:0000259" key="10">
    <source>
        <dbReference type="PROSITE" id="PS50887"/>
    </source>
</evidence>
<evidence type="ECO:0000256" key="2">
    <source>
        <dbReference type="ARBA" id="ARBA00004651"/>
    </source>
</evidence>
<dbReference type="Proteomes" id="UP000051254">
    <property type="component" value="Unassembled WGS sequence"/>
</dbReference>
<comment type="cofactor">
    <cofactor evidence="1">
        <name>Mg(2+)</name>
        <dbReference type="ChEBI" id="CHEBI:18420"/>
    </cofactor>
</comment>
<feature type="domain" description="PAS" evidence="8">
    <location>
        <begin position="577"/>
        <end position="650"/>
    </location>
</feature>
<evidence type="ECO:0000256" key="1">
    <source>
        <dbReference type="ARBA" id="ARBA00001946"/>
    </source>
</evidence>
<dbReference type="InterPro" id="IPR052163">
    <property type="entry name" value="DGC-Regulatory_Protein"/>
</dbReference>
<keyword evidence="3" id="KW-1003">Cell membrane</keyword>
<feature type="domain" description="GGDEF" evidence="10">
    <location>
        <begin position="736"/>
        <end position="873"/>
    </location>
</feature>
<comment type="subcellular location">
    <subcellularLocation>
        <location evidence="2">Cell membrane</location>
        <topology evidence="2">Multi-pass membrane protein</topology>
    </subcellularLocation>
</comment>
<dbReference type="CDD" id="cd00130">
    <property type="entry name" value="PAS"/>
    <property type="match status" value="3"/>
</dbReference>
<dbReference type="SUPFAM" id="SSF55073">
    <property type="entry name" value="Nucleotide cyclase"/>
    <property type="match status" value="1"/>
</dbReference>
<dbReference type="SMART" id="SM00086">
    <property type="entry name" value="PAC"/>
    <property type="match status" value="2"/>
</dbReference>
<dbReference type="InterPro" id="IPR000160">
    <property type="entry name" value="GGDEF_dom"/>
</dbReference>
<dbReference type="InterPro" id="IPR013767">
    <property type="entry name" value="PAS_fold"/>
</dbReference>
<dbReference type="CDD" id="cd01949">
    <property type="entry name" value="GGDEF"/>
    <property type="match status" value="1"/>
</dbReference>
<comment type="caution">
    <text evidence="11">The sequence shown here is derived from an EMBL/GenBank/DDBJ whole genome shotgun (WGS) entry which is preliminary data.</text>
</comment>
<evidence type="ECO:0000313" key="11">
    <source>
        <dbReference type="EMBL" id="KRG60149.1"/>
    </source>
</evidence>
<dbReference type="OrthoDB" id="9812358at2"/>
<dbReference type="NCBIfam" id="TIGR00229">
    <property type="entry name" value="sensory_box"/>
    <property type="match status" value="2"/>
</dbReference>
<evidence type="ECO:0000259" key="9">
    <source>
        <dbReference type="PROSITE" id="PS50113"/>
    </source>
</evidence>
<dbReference type="PANTHER" id="PTHR46663">
    <property type="entry name" value="DIGUANYLATE CYCLASE DGCT-RELATED"/>
    <property type="match status" value="1"/>
</dbReference>
<dbReference type="SMART" id="SM00091">
    <property type="entry name" value="PAS"/>
    <property type="match status" value="3"/>
</dbReference>
<dbReference type="InterPro" id="IPR043128">
    <property type="entry name" value="Rev_trsase/Diguanyl_cyclase"/>
</dbReference>
<dbReference type="PROSITE" id="PS50112">
    <property type="entry name" value="PAS"/>
    <property type="match status" value="2"/>
</dbReference>
<evidence type="ECO:0000259" key="8">
    <source>
        <dbReference type="PROSITE" id="PS50112"/>
    </source>
</evidence>
<dbReference type="PANTHER" id="PTHR46663:SF2">
    <property type="entry name" value="GGDEF DOMAIN-CONTAINING PROTEIN"/>
    <property type="match status" value="1"/>
</dbReference>
<gene>
    <name evidence="11" type="ORF">ABB25_02050</name>
</gene>
<dbReference type="NCBIfam" id="TIGR00254">
    <property type="entry name" value="GGDEF"/>
    <property type="match status" value="1"/>
</dbReference>
<evidence type="ECO:0000256" key="4">
    <source>
        <dbReference type="ARBA" id="ARBA00022692"/>
    </source>
</evidence>
<dbReference type="Pfam" id="PF02743">
    <property type="entry name" value="dCache_1"/>
    <property type="match status" value="1"/>
</dbReference>
<dbReference type="Pfam" id="PF08447">
    <property type="entry name" value="PAS_3"/>
    <property type="match status" value="2"/>
</dbReference>
<evidence type="ECO:0000256" key="3">
    <source>
        <dbReference type="ARBA" id="ARBA00022475"/>
    </source>
</evidence>
<dbReference type="Pfam" id="PF00990">
    <property type="entry name" value="GGDEF"/>
    <property type="match status" value="1"/>
</dbReference>
<accession>A0A0R0BSK2</accession>
<keyword evidence="12" id="KW-1185">Reference proteome</keyword>
<dbReference type="PROSITE" id="PS50113">
    <property type="entry name" value="PAC"/>
    <property type="match status" value="1"/>
</dbReference>
<dbReference type="InterPro" id="IPR001610">
    <property type="entry name" value="PAC"/>
</dbReference>
<dbReference type="SMART" id="SM00267">
    <property type="entry name" value="GGDEF"/>
    <property type="match status" value="1"/>
</dbReference>
<feature type="domain" description="PAS" evidence="8">
    <location>
        <begin position="323"/>
        <end position="395"/>
    </location>
</feature>
<dbReference type="GO" id="GO:0003824">
    <property type="term" value="F:catalytic activity"/>
    <property type="evidence" value="ECO:0007669"/>
    <property type="project" value="UniProtKB-ARBA"/>
</dbReference>
<dbReference type="Gene3D" id="3.30.70.270">
    <property type="match status" value="1"/>
</dbReference>
<keyword evidence="6 7" id="KW-0472">Membrane</keyword>
<dbReference type="InterPro" id="IPR000700">
    <property type="entry name" value="PAS-assoc_C"/>
</dbReference>
<dbReference type="PROSITE" id="PS50887">
    <property type="entry name" value="GGDEF"/>
    <property type="match status" value="1"/>
</dbReference>
<proteinExistence type="predicted"/>
<dbReference type="Gene3D" id="3.30.450.20">
    <property type="entry name" value="PAS domain"/>
    <property type="match status" value="4"/>
</dbReference>
<keyword evidence="4 7" id="KW-0812">Transmembrane</keyword>
<sequence length="873" mass="97472">MPWLIALLCAGGVVLVFFLAIERQAIEARERQHLQQQVRVINDNLSQQLEAMNRALEAVIDDAGPLPVSAEHVQRTQRRLKAFSRAMIGVRTMAMVDARGNVIAASRDGLLGRNFSERDYFRAARSATSPNTLIISPPYTTALNVWAITLARVMVDAQGNFAGIVTATLDPEAFTTLLESVRYTSDVSVTLAHGDGLRFLMVGQAAGLADPDMARPGSPLSSRLQSGEAATVFSGALVEGGPVQLMTIHTVQPAALQMDKPLLVAVARSRAAVFADWQYKAVALAVAYLVLALLAAGWLRSRHQRRLQRLQQERALAAMNAGFEARWRAVLEATNQGVWDWDTVTDKVFFSPVWKAMLGCAEDEVGDSLEEWRSRVHPDDLVAAQQVLQTHLKGETGVYEHLYRMRHKNGNYLWIHDRGGIVERDAQARPLRVIGSCTDVSQQRQQQQTLDRLTANVPGALYQYQLEADGHGFFPYVSAAIQDIYACRPEDLQQDGSQVFSRIHPDDLQAVRDGIEQSARTLELWLSEYRVFLPGRGERWISGRAKPELLASGAVLWHGYLQDVTEAKQQAMQLQETERLLRHLMQEMPIGLLMVDGQGQAYYVNRRFQQLCGYSLDELSAPEQWWLLAYPDADQRARARHIWEQAVAQADNNGGYIPDQSYTITTLEGLQRTLRIGGITFGNHFLATLVDDTEQQAENAFFRGLAYNDGLTGLANRRRFDELFEAEWQRCRRSQRPLAVLMIDIDQFKRYNDTYGHPQGDICLQQVADVLRQGCRRSHDLVARYGGEEFVCLLPECDLDAARAQAQALRLALFERSIEHSSADVAPVVTISIGVACLIPDAQSTPQQLLAMADANLYRAKANGRNRVDDGGQ</sequence>
<protein>
    <submittedName>
        <fullName evidence="11">Diguanylate cyclase</fullName>
    </submittedName>
</protein>
<dbReference type="InterPro" id="IPR029787">
    <property type="entry name" value="Nucleotide_cyclase"/>
</dbReference>
<reference evidence="11 12" key="1">
    <citation type="submission" date="2015-05" db="EMBL/GenBank/DDBJ databases">
        <title>Genome sequencing and analysis of members of genus Stenotrophomonas.</title>
        <authorList>
            <person name="Patil P.P."/>
            <person name="Midha S."/>
            <person name="Patil P.B."/>
        </authorList>
    </citation>
    <scope>NUCLEOTIDE SEQUENCE [LARGE SCALE GENOMIC DNA]</scope>
    <source>
        <strain evidence="11 12">DSM 17805</strain>
    </source>
</reference>
<keyword evidence="5 7" id="KW-1133">Transmembrane helix</keyword>
<dbReference type="PATRIC" id="fig|266128.3.peg.2056"/>
<dbReference type="FunFam" id="3.30.70.270:FF:000001">
    <property type="entry name" value="Diguanylate cyclase domain protein"/>
    <property type="match status" value="1"/>
</dbReference>
<dbReference type="InterPro" id="IPR013655">
    <property type="entry name" value="PAS_fold_3"/>
</dbReference>
<name>A0A0R0BSK2_9GAMM</name>
<evidence type="ECO:0000256" key="7">
    <source>
        <dbReference type="SAM" id="Phobius"/>
    </source>
</evidence>
<dbReference type="GO" id="GO:0005886">
    <property type="term" value="C:plasma membrane"/>
    <property type="evidence" value="ECO:0007669"/>
    <property type="project" value="UniProtKB-SubCell"/>
</dbReference>
<dbReference type="Pfam" id="PF00989">
    <property type="entry name" value="PAS"/>
    <property type="match status" value="1"/>
</dbReference>
<dbReference type="CDD" id="cd12914">
    <property type="entry name" value="PDC1_DGC_like"/>
    <property type="match status" value="1"/>
</dbReference>
<evidence type="ECO:0000256" key="5">
    <source>
        <dbReference type="ARBA" id="ARBA00022989"/>
    </source>
</evidence>
<dbReference type="GO" id="GO:0006355">
    <property type="term" value="P:regulation of DNA-templated transcription"/>
    <property type="evidence" value="ECO:0007669"/>
    <property type="project" value="InterPro"/>
</dbReference>
<dbReference type="InterPro" id="IPR000014">
    <property type="entry name" value="PAS"/>
</dbReference>
<dbReference type="InterPro" id="IPR033479">
    <property type="entry name" value="dCache_1"/>
</dbReference>
<dbReference type="AlphaFoldDB" id="A0A0R0BSK2"/>
<dbReference type="SUPFAM" id="SSF55785">
    <property type="entry name" value="PYP-like sensor domain (PAS domain)"/>
    <property type="match status" value="3"/>
</dbReference>
<feature type="transmembrane region" description="Helical" evidence="7">
    <location>
        <begin position="277"/>
        <end position="299"/>
    </location>
</feature>
<dbReference type="EMBL" id="LDJH01000005">
    <property type="protein sequence ID" value="KRG60149.1"/>
    <property type="molecule type" value="Genomic_DNA"/>
</dbReference>
<dbReference type="STRING" id="266128.ABB25_02050"/>
<dbReference type="InterPro" id="IPR035965">
    <property type="entry name" value="PAS-like_dom_sf"/>
</dbReference>
<feature type="domain" description="PAC" evidence="9">
    <location>
        <begin position="399"/>
        <end position="452"/>
    </location>
</feature>
<evidence type="ECO:0000256" key="6">
    <source>
        <dbReference type="ARBA" id="ARBA00023136"/>
    </source>
</evidence>
<evidence type="ECO:0000313" key="12">
    <source>
        <dbReference type="Proteomes" id="UP000051254"/>
    </source>
</evidence>